<keyword evidence="4" id="KW-1185">Reference proteome</keyword>
<feature type="chain" id="PRO_5037805026" evidence="2">
    <location>
        <begin position="22"/>
        <end position="93"/>
    </location>
</feature>
<sequence>MTRTLLLGAVSALTIAGAAQAQSDIARGAPRLTAPTGHPFVSVITIDRDGGGLQLCGKTQWSGEAPVCGPLPVQSEEEETERLVPKRQSLLPL</sequence>
<evidence type="ECO:0000313" key="4">
    <source>
        <dbReference type="Proteomes" id="UP000649829"/>
    </source>
</evidence>
<feature type="signal peptide" evidence="2">
    <location>
        <begin position="1"/>
        <end position="21"/>
    </location>
</feature>
<comment type="caution">
    <text evidence="3">The sequence shown here is derived from an EMBL/GenBank/DDBJ whole genome shotgun (WGS) entry which is preliminary data.</text>
</comment>
<organism evidence="3 4">
    <name type="scientific">Pseudooceanicola nanhaiensis</name>
    <dbReference type="NCBI Taxonomy" id="375761"/>
    <lineage>
        <taxon>Bacteria</taxon>
        <taxon>Pseudomonadati</taxon>
        <taxon>Pseudomonadota</taxon>
        <taxon>Alphaproteobacteria</taxon>
        <taxon>Rhodobacterales</taxon>
        <taxon>Paracoccaceae</taxon>
        <taxon>Pseudooceanicola</taxon>
    </lineage>
</organism>
<accession>A0A917T663</accession>
<reference evidence="3" key="2">
    <citation type="submission" date="2020-09" db="EMBL/GenBank/DDBJ databases">
        <authorList>
            <person name="Sun Q."/>
            <person name="Zhou Y."/>
        </authorList>
    </citation>
    <scope>NUCLEOTIDE SEQUENCE</scope>
    <source>
        <strain evidence="3">CGMCC 1.6293</strain>
    </source>
</reference>
<protein>
    <submittedName>
        <fullName evidence="3">Uncharacterized protein</fullName>
    </submittedName>
</protein>
<keyword evidence="2" id="KW-0732">Signal</keyword>
<dbReference type="EMBL" id="BMLF01000002">
    <property type="protein sequence ID" value="GGM09561.1"/>
    <property type="molecule type" value="Genomic_DNA"/>
</dbReference>
<feature type="region of interest" description="Disordered" evidence="1">
    <location>
        <begin position="70"/>
        <end position="93"/>
    </location>
</feature>
<evidence type="ECO:0000256" key="1">
    <source>
        <dbReference type="SAM" id="MobiDB-lite"/>
    </source>
</evidence>
<evidence type="ECO:0000313" key="3">
    <source>
        <dbReference type="EMBL" id="GGM09561.1"/>
    </source>
</evidence>
<gene>
    <name evidence="3" type="ORF">GCM10011534_34420</name>
</gene>
<dbReference type="RefSeq" id="WP_028286798.1">
    <property type="nucleotide sequence ID" value="NZ_BMLF01000002.1"/>
</dbReference>
<dbReference type="Proteomes" id="UP000649829">
    <property type="component" value="Unassembled WGS sequence"/>
</dbReference>
<dbReference type="AlphaFoldDB" id="A0A917T663"/>
<proteinExistence type="predicted"/>
<name>A0A917T663_9RHOB</name>
<reference evidence="3" key="1">
    <citation type="journal article" date="2014" name="Int. J. Syst. Evol. Microbiol.">
        <title>Complete genome sequence of Corynebacterium casei LMG S-19264T (=DSM 44701T), isolated from a smear-ripened cheese.</title>
        <authorList>
            <consortium name="US DOE Joint Genome Institute (JGI-PGF)"/>
            <person name="Walter F."/>
            <person name="Albersmeier A."/>
            <person name="Kalinowski J."/>
            <person name="Ruckert C."/>
        </authorList>
    </citation>
    <scope>NUCLEOTIDE SEQUENCE</scope>
    <source>
        <strain evidence="3">CGMCC 1.6293</strain>
    </source>
</reference>
<evidence type="ECO:0000256" key="2">
    <source>
        <dbReference type="SAM" id="SignalP"/>
    </source>
</evidence>